<dbReference type="UniPathway" id="UPA00028">
    <property type="reaction ID" value="UER00004"/>
</dbReference>
<dbReference type="Gene3D" id="1.10.1040.10">
    <property type="entry name" value="N-(1-d-carboxylethyl)-l-norvaline Dehydrogenase, domain 2"/>
    <property type="match status" value="1"/>
</dbReference>
<evidence type="ECO:0000259" key="6">
    <source>
        <dbReference type="Pfam" id="PF08546"/>
    </source>
</evidence>
<comment type="similarity">
    <text evidence="1 4">Belongs to the ketopantoate reductase family.</text>
</comment>
<dbReference type="GO" id="GO:0005737">
    <property type="term" value="C:cytoplasm"/>
    <property type="evidence" value="ECO:0007669"/>
    <property type="project" value="TreeGrafter"/>
</dbReference>
<dbReference type="Proteomes" id="UP000505377">
    <property type="component" value="Chromosome"/>
</dbReference>
<keyword evidence="8" id="KW-1185">Reference proteome</keyword>
<feature type="domain" description="Ketopantoate reductase N-terminal" evidence="5">
    <location>
        <begin position="3"/>
        <end position="152"/>
    </location>
</feature>
<dbReference type="AlphaFoldDB" id="A0A6M6JLB5"/>
<evidence type="ECO:0000256" key="1">
    <source>
        <dbReference type="ARBA" id="ARBA00007870"/>
    </source>
</evidence>
<evidence type="ECO:0000259" key="5">
    <source>
        <dbReference type="Pfam" id="PF02558"/>
    </source>
</evidence>
<dbReference type="InterPro" id="IPR008927">
    <property type="entry name" value="6-PGluconate_DH-like_C_sf"/>
</dbReference>
<evidence type="ECO:0000256" key="4">
    <source>
        <dbReference type="RuleBase" id="RU362068"/>
    </source>
</evidence>
<dbReference type="InterPro" id="IPR036291">
    <property type="entry name" value="NAD(P)-bd_dom_sf"/>
</dbReference>
<dbReference type="Pfam" id="PF02558">
    <property type="entry name" value="ApbA"/>
    <property type="match status" value="1"/>
</dbReference>
<dbReference type="RefSeq" id="WP_172161546.1">
    <property type="nucleotide sequence ID" value="NZ_CP053564.1"/>
</dbReference>
<comment type="catalytic activity">
    <reaction evidence="4">
        <text>(R)-pantoate + NADP(+) = 2-dehydropantoate + NADPH + H(+)</text>
        <dbReference type="Rhea" id="RHEA:16233"/>
        <dbReference type="ChEBI" id="CHEBI:11561"/>
        <dbReference type="ChEBI" id="CHEBI:15378"/>
        <dbReference type="ChEBI" id="CHEBI:15980"/>
        <dbReference type="ChEBI" id="CHEBI:57783"/>
        <dbReference type="ChEBI" id="CHEBI:58349"/>
        <dbReference type="EC" id="1.1.1.169"/>
    </reaction>
</comment>
<keyword evidence="2 4" id="KW-0521">NADP</keyword>
<dbReference type="KEGG" id="pbro:HOP40_22025"/>
<dbReference type="PANTHER" id="PTHR21708:SF26">
    <property type="entry name" value="2-DEHYDROPANTOATE 2-REDUCTASE"/>
    <property type="match status" value="1"/>
</dbReference>
<reference evidence="7 8" key="1">
    <citation type="submission" date="2020-05" db="EMBL/GenBank/DDBJ databases">
        <authorList>
            <person name="Mo P."/>
        </authorList>
    </citation>
    <scope>NUCLEOTIDE SEQUENCE [LARGE SCALE GENOMIC DNA]</scope>
    <source>
        <strain evidence="7 8">Gen01</strain>
    </source>
</reference>
<organism evidence="7 8">
    <name type="scientific">Pseudonocardia broussonetiae</name>
    <dbReference type="NCBI Taxonomy" id="2736640"/>
    <lineage>
        <taxon>Bacteria</taxon>
        <taxon>Bacillati</taxon>
        <taxon>Actinomycetota</taxon>
        <taxon>Actinomycetes</taxon>
        <taxon>Pseudonocardiales</taxon>
        <taxon>Pseudonocardiaceae</taxon>
        <taxon>Pseudonocardia</taxon>
    </lineage>
</organism>
<dbReference type="EMBL" id="CP053564">
    <property type="protein sequence ID" value="QJY48146.1"/>
    <property type="molecule type" value="Genomic_DNA"/>
</dbReference>
<keyword evidence="4" id="KW-0566">Pantothenate biosynthesis</keyword>
<dbReference type="SUPFAM" id="SSF48179">
    <property type="entry name" value="6-phosphogluconate dehydrogenase C-terminal domain-like"/>
    <property type="match status" value="1"/>
</dbReference>
<protein>
    <recommendedName>
        <fullName evidence="4">2-dehydropantoate 2-reductase</fullName>
        <ecNumber evidence="4">1.1.1.169</ecNumber>
    </recommendedName>
    <alternativeName>
        <fullName evidence="4">Ketopantoate reductase</fullName>
    </alternativeName>
</protein>
<proteinExistence type="inferred from homology"/>
<dbReference type="InterPro" id="IPR051402">
    <property type="entry name" value="KPR-Related"/>
</dbReference>
<evidence type="ECO:0000313" key="8">
    <source>
        <dbReference type="Proteomes" id="UP000505377"/>
    </source>
</evidence>
<dbReference type="Gene3D" id="3.40.50.720">
    <property type="entry name" value="NAD(P)-binding Rossmann-like Domain"/>
    <property type="match status" value="1"/>
</dbReference>
<dbReference type="GO" id="GO:0015940">
    <property type="term" value="P:pantothenate biosynthetic process"/>
    <property type="evidence" value="ECO:0007669"/>
    <property type="project" value="UniProtKB-UniPathway"/>
</dbReference>
<dbReference type="InterPro" id="IPR013328">
    <property type="entry name" value="6PGD_dom2"/>
</dbReference>
<comment type="function">
    <text evidence="4">Catalyzes the NADPH-dependent reduction of ketopantoate into pantoic acid.</text>
</comment>
<dbReference type="SUPFAM" id="SSF51735">
    <property type="entry name" value="NAD(P)-binding Rossmann-fold domains"/>
    <property type="match status" value="1"/>
</dbReference>
<evidence type="ECO:0000313" key="7">
    <source>
        <dbReference type="EMBL" id="QJY48146.1"/>
    </source>
</evidence>
<dbReference type="EC" id="1.1.1.169" evidence="4"/>
<evidence type="ECO:0000256" key="2">
    <source>
        <dbReference type="ARBA" id="ARBA00022857"/>
    </source>
</evidence>
<evidence type="ECO:0000256" key="3">
    <source>
        <dbReference type="ARBA" id="ARBA00023002"/>
    </source>
</evidence>
<accession>A0A6M6JLB5</accession>
<comment type="pathway">
    <text evidence="4">Cofactor biosynthesis; (R)-pantothenate biosynthesis; (R)-pantoate from 3-methyl-2-oxobutanoate: step 2/2.</text>
</comment>
<name>A0A6M6JLB5_9PSEU</name>
<keyword evidence="3 4" id="KW-0560">Oxidoreductase</keyword>
<dbReference type="InterPro" id="IPR013752">
    <property type="entry name" value="KPA_reductase"/>
</dbReference>
<gene>
    <name evidence="7" type="ORF">HOP40_22025</name>
</gene>
<dbReference type="GO" id="GO:0008677">
    <property type="term" value="F:2-dehydropantoate 2-reductase activity"/>
    <property type="evidence" value="ECO:0007669"/>
    <property type="project" value="UniProtKB-EC"/>
</dbReference>
<dbReference type="Pfam" id="PF08546">
    <property type="entry name" value="ApbA_C"/>
    <property type="match status" value="1"/>
</dbReference>
<dbReference type="NCBIfam" id="TIGR00745">
    <property type="entry name" value="apbA_panE"/>
    <property type="match status" value="1"/>
</dbReference>
<feature type="domain" description="Ketopantoate reductase C-terminal" evidence="6">
    <location>
        <begin position="179"/>
        <end position="298"/>
    </location>
</feature>
<dbReference type="PANTHER" id="PTHR21708">
    <property type="entry name" value="PROBABLE 2-DEHYDROPANTOATE 2-REDUCTASE"/>
    <property type="match status" value="1"/>
</dbReference>
<dbReference type="FunFam" id="3.40.50.720:FF:000307">
    <property type="entry name" value="2-dehydropantoate 2-reductase"/>
    <property type="match status" value="1"/>
</dbReference>
<dbReference type="InterPro" id="IPR003710">
    <property type="entry name" value="ApbA"/>
</dbReference>
<dbReference type="InterPro" id="IPR013332">
    <property type="entry name" value="KPR_N"/>
</dbReference>
<sequence>MRVLVVGAGAVGGWFGAALVRAGVDVTFLVRSERAARLRADGLALVDPEGERSVVEVRAVTVDELTDPADLVLLAVKGTGIEKAMDDAARAVGPSTAVLPLLNGVGHVPLLVDRFGPAAVLGGLCLVATRLAPDGTVRHLAPGGSLRFGELDGGATARLDDIATAFAPAGFATSVSATIEHDMWEKWHFMAAAGATGVLLGGPAGGITAVEGGADAVTAILAEASAMLAAAGFPVRDEALARARGALLTPSSPFTTSLYRDFADGMRTEAEPVVGDMVRRADDLGVPVPLLAAAAVRLRVHEAAAGRGASLSASPAPAPGG</sequence>